<evidence type="ECO:0000256" key="1">
    <source>
        <dbReference type="ARBA" id="ARBA00004434"/>
    </source>
</evidence>
<dbReference type="AlphaFoldDB" id="A0A9P4Q7K5"/>
<keyword evidence="5 10" id="KW-0999">Mitochondrion inner membrane</keyword>
<evidence type="ECO:0000256" key="3">
    <source>
        <dbReference type="ARBA" id="ARBA00020222"/>
    </source>
</evidence>
<dbReference type="EMBL" id="MU003785">
    <property type="protein sequence ID" value="KAF2722087.1"/>
    <property type="molecule type" value="Genomic_DNA"/>
</dbReference>
<feature type="region of interest" description="Disordered" evidence="11">
    <location>
        <begin position="24"/>
        <end position="49"/>
    </location>
</feature>
<evidence type="ECO:0000256" key="10">
    <source>
        <dbReference type="RuleBase" id="RU367108"/>
    </source>
</evidence>
<keyword evidence="10" id="KW-0694">RNA-binding</keyword>
<dbReference type="Pfam" id="PF10443">
    <property type="entry name" value="RNA12"/>
    <property type="match status" value="1"/>
</dbReference>
<dbReference type="OrthoDB" id="10267654at2759"/>
<gene>
    <name evidence="13" type="ORF">K431DRAFT_284292</name>
</gene>
<accession>A0A9P4Q7K5</accession>
<dbReference type="Gene3D" id="3.40.50.300">
    <property type="entry name" value="P-loop containing nucleotide triphosphate hydrolases"/>
    <property type="match status" value="1"/>
</dbReference>
<dbReference type="PANTHER" id="PTHR32198">
    <property type="entry name" value="MITOCHONDRIAL ESCAPE PROTEIN 2"/>
    <property type="match status" value="1"/>
</dbReference>
<comment type="function">
    <text evidence="9 10">Plays a role in maintaining the mitochondrial genome and in controlling the mtDNA escape. Involved in the regulation of mtDNA nucleotide structure and number. May have a dispensable role in early maturation of pre-rRNA.</text>
</comment>
<evidence type="ECO:0000256" key="6">
    <source>
        <dbReference type="ARBA" id="ARBA00022989"/>
    </source>
</evidence>
<dbReference type="GO" id="GO:0005743">
    <property type="term" value="C:mitochondrial inner membrane"/>
    <property type="evidence" value="ECO:0007669"/>
    <property type="project" value="UniProtKB-SubCell"/>
</dbReference>
<comment type="caution">
    <text evidence="13">The sequence shown here is derived from an EMBL/GenBank/DDBJ whole genome shotgun (WGS) entry which is preliminary data.</text>
</comment>
<organism evidence="13 14">
    <name type="scientific">Polychaeton citri CBS 116435</name>
    <dbReference type="NCBI Taxonomy" id="1314669"/>
    <lineage>
        <taxon>Eukaryota</taxon>
        <taxon>Fungi</taxon>
        <taxon>Dikarya</taxon>
        <taxon>Ascomycota</taxon>
        <taxon>Pezizomycotina</taxon>
        <taxon>Dothideomycetes</taxon>
        <taxon>Dothideomycetidae</taxon>
        <taxon>Capnodiales</taxon>
        <taxon>Capnodiaceae</taxon>
        <taxon>Polychaeton</taxon>
    </lineage>
</organism>
<dbReference type="SUPFAM" id="SSF52540">
    <property type="entry name" value="P-loop containing nucleoside triphosphate hydrolases"/>
    <property type="match status" value="1"/>
</dbReference>
<dbReference type="Proteomes" id="UP000799441">
    <property type="component" value="Unassembled WGS sequence"/>
</dbReference>
<evidence type="ECO:0000313" key="13">
    <source>
        <dbReference type="EMBL" id="KAF2722087.1"/>
    </source>
</evidence>
<dbReference type="InterPro" id="IPR039627">
    <property type="entry name" value="Yme2_C"/>
</dbReference>
<comment type="subcellular location">
    <subcellularLocation>
        <location evidence="1 10">Mitochondrion inner membrane</location>
        <topology evidence="1 10">Single-pass membrane protein</topology>
    </subcellularLocation>
</comment>
<feature type="transmembrane region" description="Helical" evidence="10">
    <location>
        <begin position="298"/>
        <end position="315"/>
    </location>
</feature>
<keyword evidence="14" id="KW-1185">Reference proteome</keyword>
<dbReference type="GO" id="GO:0006397">
    <property type="term" value="P:mRNA processing"/>
    <property type="evidence" value="ECO:0007669"/>
    <property type="project" value="UniProtKB-UniRule"/>
</dbReference>
<evidence type="ECO:0000256" key="9">
    <source>
        <dbReference type="ARBA" id="ARBA00025276"/>
    </source>
</evidence>
<reference evidence="13" key="1">
    <citation type="journal article" date="2020" name="Stud. Mycol.">
        <title>101 Dothideomycetes genomes: a test case for predicting lifestyles and emergence of pathogens.</title>
        <authorList>
            <person name="Haridas S."/>
            <person name="Albert R."/>
            <person name="Binder M."/>
            <person name="Bloem J."/>
            <person name="Labutti K."/>
            <person name="Salamov A."/>
            <person name="Andreopoulos B."/>
            <person name="Baker S."/>
            <person name="Barry K."/>
            <person name="Bills G."/>
            <person name="Bluhm B."/>
            <person name="Cannon C."/>
            <person name="Castanera R."/>
            <person name="Culley D."/>
            <person name="Daum C."/>
            <person name="Ezra D."/>
            <person name="Gonzalez J."/>
            <person name="Henrissat B."/>
            <person name="Kuo A."/>
            <person name="Liang C."/>
            <person name="Lipzen A."/>
            <person name="Lutzoni F."/>
            <person name="Magnuson J."/>
            <person name="Mondo S."/>
            <person name="Nolan M."/>
            <person name="Ohm R."/>
            <person name="Pangilinan J."/>
            <person name="Park H.-J."/>
            <person name="Ramirez L."/>
            <person name="Alfaro M."/>
            <person name="Sun H."/>
            <person name="Tritt A."/>
            <person name="Yoshinaga Y."/>
            <person name="Zwiers L.-H."/>
            <person name="Turgeon B."/>
            <person name="Goodwin S."/>
            <person name="Spatafora J."/>
            <person name="Crous P."/>
            <person name="Grigoriev I."/>
        </authorList>
    </citation>
    <scope>NUCLEOTIDE SEQUENCE</scope>
    <source>
        <strain evidence="13">CBS 116435</strain>
    </source>
</reference>
<dbReference type="InterPro" id="IPR034260">
    <property type="entry name" value="Yme2_RRM"/>
</dbReference>
<dbReference type="SUPFAM" id="SSF54928">
    <property type="entry name" value="RNA-binding domain, RBD"/>
    <property type="match status" value="1"/>
</dbReference>
<proteinExistence type="inferred from homology"/>
<evidence type="ECO:0000259" key="12">
    <source>
        <dbReference type="Pfam" id="PF10443"/>
    </source>
</evidence>
<keyword evidence="10" id="KW-0507">mRNA processing</keyword>
<evidence type="ECO:0000256" key="11">
    <source>
        <dbReference type="SAM" id="MobiDB-lite"/>
    </source>
</evidence>
<keyword evidence="8 10" id="KW-0472">Membrane</keyword>
<dbReference type="PANTHER" id="PTHR32198:SF2">
    <property type="entry name" value="MITOCHONDRIAL ESCAPE PROTEIN 2"/>
    <property type="match status" value="1"/>
</dbReference>
<evidence type="ECO:0000256" key="2">
    <source>
        <dbReference type="ARBA" id="ARBA00010320"/>
    </source>
</evidence>
<evidence type="ECO:0000256" key="5">
    <source>
        <dbReference type="ARBA" id="ARBA00022792"/>
    </source>
</evidence>
<dbReference type="GO" id="GO:0003723">
    <property type="term" value="F:RNA binding"/>
    <property type="evidence" value="ECO:0007669"/>
    <property type="project" value="UniProtKB-UniRule"/>
</dbReference>
<protein>
    <recommendedName>
        <fullName evidence="3 10">Mitochondrial escape protein 2</fullName>
    </recommendedName>
</protein>
<dbReference type="InterPro" id="IPR035979">
    <property type="entry name" value="RBD_domain_sf"/>
</dbReference>
<dbReference type="InterPro" id="IPR027417">
    <property type="entry name" value="P-loop_NTPase"/>
</dbReference>
<evidence type="ECO:0000256" key="7">
    <source>
        <dbReference type="ARBA" id="ARBA00023128"/>
    </source>
</evidence>
<sequence>MIRNRCLLRQATLASTWTSRKIGTTPATLLPSSPRRHGSAEAGDNNSGHITTMPEEGVLFFTNLLPVNAQWLFRIPWSLEKTFPRLFDQNRVSSVAAVSVKKLLEEVAQKDSALAGKVNVVEVLPRFKEGSAFLKFSHDPSVSSAKVASAIREHLKANKISPWWDPFGRVRVDLVQGKPWVEDLYRLPSRRIKVEFMPKSPEAGSVELTQEQLYSYFRPYGKLADIIPQSSESKIVPRHAYLDFLQLRRAIMAKNCLHGLVVGPEQGGGSLGTVFRLTYEKKQRFGWIKDWIFGHPRIVIPALAALIAGITVAVFDPIRTMSIKAHITRAFHVEDNVIVRWFIRQSRGVIDQIRHLGRDAEAMGGMKVVWEDRKDEIEQIQAWLMETADTFIVVQGPRGSGKKELVVDHALQHKMDAHRVLVIDCKPVQEARGDTSTISATAAQVGYRPVFSWMNSISGMVDLAAQGATGVKTGFSETLENQLVKIWNNTASALKSIALDDRKKNDKDASMSDDEYLEAHPERRPIVVIDNFLHKSNEPGAAMVYDKLAEWAARITTTNVAHVIFLTTDVSFTKSLSKALPDRTFRQISLGDCSPDVAKRYVINHLDFDAEEVATTQEDVEEAKKLTPSQKREDLRELPEVIGLLGGRLTDLEFLARRIKSGETPKKAVNEIITQSAGEVMKMFLLPSTNGEQERHWTTQQAWTLIRSLATHDTLRFNEILISDLFKSGGEKAIAALEQAELISVQTSEGRPYSIRPGRPVYYPAFQRLVDDKVLSARMDLTVLSESISGETSTISKMEQELELLGRLPKLPSEITNRVQWLLGKIKGSQDKIEGYEKESAILKKVLQTEF</sequence>
<evidence type="ECO:0000313" key="14">
    <source>
        <dbReference type="Proteomes" id="UP000799441"/>
    </source>
</evidence>
<feature type="domain" description="Mitochondrial escape protein 2 C-terminal" evidence="12">
    <location>
        <begin position="373"/>
        <end position="808"/>
    </location>
</feature>
<keyword evidence="4 10" id="KW-0812">Transmembrane</keyword>
<evidence type="ECO:0000256" key="8">
    <source>
        <dbReference type="ARBA" id="ARBA00023136"/>
    </source>
</evidence>
<comment type="similarity">
    <text evidence="2 10">Belongs to the YME2 family.</text>
</comment>
<keyword evidence="6 10" id="KW-1133">Transmembrane helix</keyword>
<keyword evidence="7 10" id="KW-0496">Mitochondrion</keyword>
<dbReference type="CDD" id="cd12433">
    <property type="entry name" value="RRM_Yme2p_like"/>
    <property type="match status" value="1"/>
</dbReference>
<dbReference type="InterPro" id="IPR018850">
    <property type="entry name" value="Mt_escape_2_C"/>
</dbReference>
<name>A0A9P4Q7K5_9PEZI</name>
<evidence type="ECO:0000256" key="4">
    <source>
        <dbReference type="ARBA" id="ARBA00022692"/>
    </source>
</evidence>